<organism evidence="2 3">
    <name type="scientific">Thelonectria olida</name>
    <dbReference type="NCBI Taxonomy" id="1576542"/>
    <lineage>
        <taxon>Eukaryota</taxon>
        <taxon>Fungi</taxon>
        <taxon>Dikarya</taxon>
        <taxon>Ascomycota</taxon>
        <taxon>Pezizomycotina</taxon>
        <taxon>Sordariomycetes</taxon>
        <taxon>Hypocreomycetidae</taxon>
        <taxon>Hypocreales</taxon>
        <taxon>Nectriaceae</taxon>
        <taxon>Thelonectria</taxon>
    </lineage>
</organism>
<protein>
    <submittedName>
        <fullName evidence="2">Uncharacterized protein</fullName>
    </submittedName>
</protein>
<dbReference type="AlphaFoldDB" id="A0A9P9AYY9"/>
<dbReference type="EMBL" id="JAGPYM010000001">
    <property type="protein sequence ID" value="KAH6899734.1"/>
    <property type="molecule type" value="Genomic_DNA"/>
</dbReference>
<feature type="transmembrane region" description="Helical" evidence="1">
    <location>
        <begin position="6"/>
        <end position="28"/>
    </location>
</feature>
<evidence type="ECO:0000256" key="1">
    <source>
        <dbReference type="SAM" id="Phobius"/>
    </source>
</evidence>
<sequence>MDHGDGWVVTADLIFAFVPGCTTFCSLLSRFLPFSFFWIFSSCSFPLPPLGSCFSCCLRNLSFLPSFHPNLFLTACHINFAPFSTLLPPPATCHLPAGQQDTNNVFPYSLSVSELYSSERLLSHHSRPCVCLIAAAFSYRAIPPLPANSTLLGASSAGFAGARNCHLCCRSLAYCRLRLKYIILLAVLSPRIDIESFHENTKHDRGAKGEFSAVYVLIHSNTRLFPLTPAARRRCPRCRWTIRPFTANQKPKQSP</sequence>
<accession>A0A9P9AYY9</accession>
<keyword evidence="1" id="KW-0812">Transmembrane</keyword>
<keyword evidence="3" id="KW-1185">Reference proteome</keyword>
<proteinExistence type="predicted"/>
<name>A0A9P9AYY9_9HYPO</name>
<evidence type="ECO:0000313" key="3">
    <source>
        <dbReference type="Proteomes" id="UP000777438"/>
    </source>
</evidence>
<comment type="caution">
    <text evidence="2">The sequence shown here is derived from an EMBL/GenBank/DDBJ whole genome shotgun (WGS) entry which is preliminary data.</text>
</comment>
<evidence type="ECO:0000313" key="2">
    <source>
        <dbReference type="EMBL" id="KAH6899734.1"/>
    </source>
</evidence>
<reference evidence="2 3" key="1">
    <citation type="journal article" date="2021" name="Nat. Commun.">
        <title>Genetic determinants of endophytism in the Arabidopsis root mycobiome.</title>
        <authorList>
            <person name="Mesny F."/>
            <person name="Miyauchi S."/>
            <person name="Thiergart T."/>
            <person name="Pickel B."/>
            <person name="Atanasova L."/>
            <person name="Karlsson M."/>
            <person name="Huettel B."/>
            <person name="Barry K.W."/>
            <person name="Haridas S."/>
            <person name="Chen C."/>
            <person name="Bauer D."/>
            <person name="Andreopoulos W."/>
            <person name="Pangilinan J."/>
            <person name="LaButti K."/>
            <person name="Riley R."/>
            <person name="Lipzen A."/>
            <person name="Clum A."/>
            <person name="Drula E."/>
            <person name="Henrissat B."/>
            <person name="Kohler A."/>
            <person name="Grigoriev I.V."/>
            <person name="Martin F.M."/>
            <person name="Hacquard S."/>
        </authorList>
    </citation>
    <scope>NUCLEOTIDE SEQUENCE [LARGE SCALE GENOMIC DNA]</scope>
    <source>
        <strain evidence="2 3">MPI-CAGE-CH-0241</strain>
    </source>
</reference>
<dbReference type="Proteomes" id="UP000777438">
    <property type="component" value="Unassembled WGS sequence"/>
</dbReference>
<keyword evidence="1" id="KW-0472">Membrane</keyword>
<gene>
    <name evidence="2" type="ORF">B0T10DRAFT_4048</name>
</gene>
<keyword evidence="1" id="KW-1133">Transmembrane helix</keyword>